<dbReference type="PANTHER" id="PTHR10869:SF246">
    <property type="entry name" value="TRANSMEMBRANE PROLYL 4-HYDROXYLASE"/>
    <property type="match status" value="1"/>
</dbReference>
<sequence>MLTDLIQVVDCLTPEQTQRCLELLENYEWTPTTVFGMSGCEVNPSIRLNDRVCLSDADECAKIMHEGMNASLLTYKDIVGGINQEFQKYPVPGTYRTNCYRESIQVLRYTEGQYYKWHSDEATDRTISEANRTISMVLYLTDDFEGGRTHFIHRHYKPKAGQVLVFPSNWCFPHECEVITKGTKIAAVTWYHSHYNFD</sequence>
<dbReference type="GO" id="GO:0004656">
    <property type="term" value="F:procollagen-proline 4-dioxygenase activity"/>
    <property type="evidence" value="ECO:0007669"/>
    <property type="project" value="TreeGrafter"/>
</dbReference>
<dbReference type="SMART" id="SM00702">
    <property type="entry name" value="P4Hc"/>
    <property type="match status" value="1"/>
</dbReference>
<dbReference type="Pfam" id="PF13640">
    <property type="entry name" value="2OG-FeII_Oxy_3"/>
    <property type="match status" value="1"/>
</dbReference>
<dbReference type="PROSITE" id="PS51471">
    <property type="entry name" value="FE2OG_OXY"/>
    <property type="match status" value="1"/>
</dbReference>
<feature type="domain" description="Fe2OG dioxygenase" evidence="6">
    <location>
        <begin position="100"/>
        <end position="193"/>
    </location>
</feature>
<keyword evidence="4" id="KW-0560">Oxidoreductase</keyword>
<name>A0A1D8KTD5_9CAUD</name>
<dbReference type="Proteomes" id="UP000203902">
    <property type="component" value="Segment"/>
</dbReference>
<dbReference type="InterPro" id="IPR006620">
    <property type="entry name" value="Pro_4_hyd_alph"/>
</dbReference>
<keyword evidence="2" id="KW-0479">Metal-binding</keyword>
<evidence type="ECO:0000259" key="6">
    <source>
        <dbReference type="PROSITE" id="PS51471"/>
    </source>
</evidence>
<protein>
    <submittedName>
        <fullName evidence="7">2OG-Fe(II) oxygenase superfamily domain containing protein</fullName>
    </submittedName>
</protein>
<dbReference type="InterPro" id="IPR044862">
    <property type="entry name" value="Pro_4_hyd_alph_FE2OG_OXY"/>
</dbReference>
<reference evidence="7 8" key="1">
    <citation type="journal article" date="2016" name="Virology">
        <title>The genomic content and context of auxiliary metabolic genes in marine cyanomyoviruses.</title>
        <authorList>
            <person name="Crummett L.T."/>
            <person name="Puxty R.J."/>
            <person name="Weihe C."/>
            <person name="Marston M.F."/>
            <person name="Martiny J.B."/>
        </authorList>
    </citation>
    <scope>NUCLEOTIDE SEQUENCE [LARGE SCALE GENOMIC DNA]</scope>
    <source>
        <strain evidence="7">0910CC49</strain>
    </source>
</reference>
<evidence type="ECO:0000256" key="4">
    <source>
        <dbReference type="ARBA" id="ARBA00023002"/>
    </source>
</evidence>
<organism evidence="7 8">
    <name type="scientific">Synechococcus phage S-CAM7</name>
    <dbReference type="NCBI Taxonomy" id="1883368"/>
    <lineage>
        <taxon>Viruses</taxon>
        <taxon>Duplodnaviria</taxon>
        <taxon>Heunggongvirae</taxon>
        <taxon>Uroviricota</taxon>
        <taxon>Caudoviricetes</taxon>
        <taxon>Pantevenvirales</taxon>
        <taxon>Kyanoviridae</taxon>
        <taxon>Mazuvirus</taxon>
        <taxon>Mazuvirus scam7</taxon>
    </lineage>
</organism>
<dbReference type="GeneID" id="30308072"/>
<dbReference type="GO" id="GO:0005506">
    <property type="term" value="F:iron ion binding"/>
    <property type="evidence" value="ECO:0007669"/>
    <property type="project" value="InterPro"/>
</dbReference>
<comment type="cofactor">
    <cofactor evidence="1">
        <name>L-ascorbate</name>
        <dbReference type="ChEBI" id="CHEBI:38290"/>
    </cofactor>
</comment>
<evidence type="ECO:0000313" key="8">
    <source>
        <dbReference type="Proteomes" id="UP000203902"/>
    </source>
</evidence>
<dbReference type="KEGG" id="vg:30308072"/>
<proteinExistence type="predicted"/>
<dbReference type="Gene3D" id="2.60.120.620">
    <property type="entry name" value="q2cbj1_9rhob like domain"/>
    <property type="match status" value="1"/>
</dbReference>
<evidence type="ECO:0000256" key="3">
    <source>
        <dbReference type="ARBA" id="ARBA00022964"/>
    </source>
</evidence>
<dbReference type="OrthoDB" id="19787at10239"/>
<evidence type="ECO:0000313" key="7">
    <source>
        <dbReference type="EMBL" id="AOV61942.1"/>
    </source>
</evidence>
<evidence type="ECO:0000256" key="5">
    <source>
        <dbReference type="ARBA" id="ARBA00023004"/>
    </source>
</evidence>
<dbReference type="InterPro" id="IPR045054">
    <property type="entry name" value="P4HA-like"/>
</dbReference>
<keyword evidence="3" id="KW-0223">Dioxygenase</keyword>
<dbReference type="GO" id="GO:0031418">
    <property type="term" value="F:L-ascorbic acid binding"/>
    <property type="evidence" value="ECO:0007669"/>
    <property type="project" value="InterPro"/>
</dbReference>
<dbReference type="InterPro" id="IPR005123">
    <property type="entry name" value="Oxoglu/Fe-dep_dioxygenase_dom"/>
</dbReference>
<keyword evidence="8" id="KW-1185">Reference proteome</keyword>
<dbReference type="EMBL" id="KU686212">
    <property type="protein sequence ID" value="AOV61942.1"/>
    <property type="molecule type" value="Genomic_DNA"/>
</dbReference>
<gene>
    <name evidence="7" type="ORF">C490910_018</name>
</gene>
<dbReference type="RefSeq" id="YP_009322951.1">
    <property type="nucleotide sequence ID" value="NC_031927.1"/>
</dbReference>
<evidence type="ECO:0000256" key="1">
    <source>
        <dbReference type="ARBA" id="ARBA00001961"/>
    </source>
</evidence>
<accession>A0A1D8KTD5</accession>
<evidence type="ECO:0000256" key="2">
    <source>
        <dbReference type="ARBA" id="ARBA00022723"/>
    </source>
</evidence>
<dbReference type="PANTHER" id="PTHR10869">
    <property type="entry name" value="PROLYL 4-HYDROXYLASE ALPHA SUBUNIT"/>
    <property type="match status" value="1"/>
</dbReference>
<keyword evidence="5" id="KW-0408">Iron</keyword>